<accession>A0AAN9QL25</accession>
<sequence>MRCCEHLNEEINVVFELLAWCSPPRAPRRFNLHWGRGLIDSYCPLMTTWCGDDVEGKGRRGLPWLQRPCSFEAGLCSTFFLATLRRPK</sequence>
<evidence type="ECO:0000313" key="1">
    <source>
        <dbReference type="EMBL" id="KAK7339392.1"/>
    </source>
</evidence>
<dbReference type="AlphaFoldDB" id="A0AAN9QL25"/>
<gene>
    <name evidence="1" type="ORF">VNO77_20056</name>
</gene>
<proteinExistence type="predicted"/>
<dbReference type="EMBL" id="JAYMYQ010000004">
    <property type="protein sequence ID" value="KAK7339392.1"/>
    <property type="molecule type" value="Genomic_DNA"/>
</dbReference>
<evidence type="ECO:0000313" key="2">
    <source>
        <dbReference type="Proteomes" id="UP001367508"/>
    </source>
</evidence>
<organism evidence="1 2">
    <name type="scientific">Canavalia gladiata</name>
    <name type="common">Sword bean</name>
    <name type="synonym">Dolichos gladiatus</name>
    <dbReference type="NCBI Taxonomy" id="3824"/>
    <lineage>
        <taxon>Eukaryota</taxon>
        <taxon>Viridiplantae</taxon>
        <taxon>Streptophyta</taxon>
        <taxon>Embryophyta</taxon>
        <taxon>Tracheophyta</taxon>
        <taxon>Spermatophyta</taxon>
        <taxon>Magnoliopsida</taxon>
        <taxon>eudicotyledons</taxon>
        <taxon>Gunneridae</taxon>
        <taxon>Pentapetalae</taxon>
        <taxon>rosids</taxon>
        <taxon>fabids</taxon>
        <taxon>Fabales</taxon>
        <taxon>Fabaceae</taxon>
        <taxon>Papilionoideae</taxon>
        <taxon>50 kb inversion clade</taxon>
        <taxon>NPAAA clade</taxon>
        <taxon>indigoferoid/millettioid clade</taxon>
        <taxon>Phaseoleae</taxon>
        <taxon>Canavalia</taxon>
    </lineage>
</organism>
<reference evidence="1 2" key="1">
    <citation type="submission" date="2024-01" db="EMBL/GenBank/DDBJ databases">
        <title>The genomes of 5 underutilized Papilionoideae crops provide insights into root nodulation and disease resistanc.</title>
        <authorList>
            <person name="Jiang F."/>
        </authorList>
    </citation>
    <scope>NUCLEOTIDE SEQUENCE [LARGE SCALE GENOMIC DNA]</scope>
    <source>
        <strain evidence="1">LVBAO_FW01</strain>
        <tissue evidence="1">Leaves</tissue>
    </source>
</reference>
<name>A0AAN9QL25_CANGL</name>
<dbReference type="Proteomes" id="UP001367508">
    <property type="component" value="Unassembled WGS sequence"/>
</dbReference>
<keyword evidence="2" id="KW-1185">Reference proteome</keyword>
<comment type="caution">
    <text evidence="1">The sequence shown here is derived from an EMBL/GenBank/DDBJ whole genome shotgun (WGS) entry which is preliminary data.</text>
</comment>
<protein>
    <submittedName>
        <fullName evidence="1">Uncharacterized protein</fullName>
    </submittedName>
</protein>